<proteinExistence type="inferred from homology"/>
<reference evidence="8 9" key="1">
    <citation type="submission" date="2019-07" db="EMBL/GenBank/DDBJ databases">
        <title>Novel species isolated from glacier.</title>
        <authorList>
            <person name="Liu Q."/>
            <person name="Xin Y.-H."/>
        </authorList>
    </citation>
    <scope>NUCLEOTIDE SEQUENCE [LARGE SCALE GENOMIC DNA]</scope>
    <source>
        <strain evidence="8 9">LB1R16</strain>
    </source>
</reference>
<feature type="site" description="Stabilizes the basic form of H active site to accept a proton" evidence="7">
    <location>
        <position position="91"/>
    </location>
</feature>
<dbReference type="CDD" id="cd00462">
    <property type="entry name" value="PTH"/>
    <property type="match status" value="1"/>
</dbReference>
<evidence type="ECO:0000256" key="6">
    <source>
        <dbReference type="ARBA" id="ARBA00050038"/>
    </source>
</evidence>
<feature type="active site" description="Proton acceptor" evidence="7">
    <location>
        <position position="19"/>
    </location>
</feature>
<keyword evidence="3 7" id="KW-0378">Hydrolase</keyword>
<evidence type="ECO:0000313" key="9">
    <source>
        <dbReference type="Proteomes" id="UP000317894"/>
    </source>
</evidence>
<feature type="binding site" evidence="7">
    <location>
        <position position="112"/>
    </location>
    <ligand>
        <name>tRNA</name>
        <dbReference type="ChEBI" id="CHEBI:17843"/>
    </ligand>
</feature>
<dbReference type="HAMAP" id="MF_00083">
    <property type="entry name" value="Pept_tRNA_hydro_bact"/>
    <property type="match status" value="1"/>
</dbReference>
<comment type="function">
    <text evidence="7">Hydrolyzes ribosome-free peptidyl-tRNAs (with 1 or more amino acids incorporated), which drop off the ribosome during protein synthesis, or as a result of ribosome stalling.</text>
</comment>
<comment type="similarity">
    <text evidence="5 7">Belongs to the PTH family.</text>
</comment>
<evidence type="ECO:0000313" key="8">
    <source>
        <dbReference type="EMBL" id="TRW14039.1"/>
    </source>
</evidence>
<comment type="function">
    <text evidence="7">Catalyzes the release of premature peptidyl moieties from peptidyl-tRNA molecules trapped in stalled 50S ribosomal subunits, and thus maintains levels of free tRNAs and 50S ribosomes.</text>
</comment>
<dbReference type="GO" id="GO:0006515">
    <property type="term" value="P:protein quality control for misfolded or incompletely synthesized proteins"/>
    <property type="evidence" value="ECO:0007669"/>
    <property type="project" value="UniProtKB-UniRule"/>
</dbReference>
<dbReference type="RefSeq" id="WP_144237245.1">
    <property type="nucleotide sequence ID" value="NZ_VJWA01000002.1"/>
</dbReference>
<evidence type="ECO:0000256" key="2">
    <source>
        <dbReference type="ARBA" id="ARBA00022555"/>
    </source>
</evidence>
<protein>
    <recommendedName>
        <fullName evidence="6 7">Peptidyl-tRNA hydrolase</fullName>
        <shortName evidence="7">Pth</shortName>
        <ecNumber evidence="1 7">3.1.1.29</ecNumber>
    </recommendedName>
</protein>
<dbReference type="OrthoDB" id="9800507at2"/>
<sequence>MQIFAGLGNPGASYALHRHNIGFMAVDTIAEMHRFDKWRLRFQGLVAEGQIGGEKLLLLKPATWMNDSGRSVGEALRFYKLGPDALTVFYDELDLAPNKVRVKTGGGAAGHNGIRSIDAHVGVDYRRVRLGIGHPGHRDRVTGHVLGNFAKAEMDPLADMLGAVAAEVSWLAAGDDARFMNEVARRLAPAD</sequence>
<dbReference type="GO" id="GO:0004045">
    <property type="term" value="F:peptidyl-tRNA hydrolase activity"/>
    <property type="evidence" value="ECO:0007669"/>
    <property type="project" value="UniProtKB-UniRule"/>
</dbReference>
<dbReference type="PROSITE" id="PS01196">
    <property type="entry name" value="PEPT_TRNA_HYDROL_2"/>
    <property type="match status" value="1"/>
</dbReference>
<feature type="binding site" evidence="7">
    <location>
        <position position="14"/>
    </location>
    <ligand>
        <name>tRNA</name>
        <dbReference type="ChEBI" id="CHEBI:17843"/>
    </ligand>
</feature>
<evidence type="ECO:0000256" key="3">
    <source>
        <dbReference type="ARBA" id="ARBA00022801"/>
    </source>
</evidence>
<dbReference type="AlphaFoldDB" id="A0A552U782"/>
<dbReference type="SUPFAM" id="SSF53178">
    <property type="entry name" value="Peptidyl-tRNA hydrolase-like"/>
    <property type="match status" value="1"/>
</dbReference>
<evidence type="ECO:0000256" key="7">
    <source>
        <dbReference type="HAMAP-Rule" id="MF_00083"/>
    </source>
</evidence>
<dbReference type="InterPro" id="IPR036416">
    <property type="entry name" value="Pept_tRNA_hydro_sf"/>
</dbReference>
<dbReference type="FunFam" id="3.40.50.1470:FF:000001">
    <property type="entry name" value="Peptidyl-tRNA hydrolase"/>
    <property type="match status" value="1"/>
</dbReference>
<keyword evidence="7" id="KW-0963">Cytoplasm</keyword>
<comment type="subcellular location">
    <subcellularLocation>
        <location evidence="7">Cytoplasm</location>
    </subcellularLocation>
</comment>
<name>A0A552U782_9SPHN</name>
<keyword evidence="4 7" id="KW-0694">RNA-binding</keyword>
<dbReference type="EMBL" id="VJWA01000002">
    <property type="protein sequence ID" value="TRW14039.1"/>
    <property type="molecule type" value="Genomic_DNA"/>
</dbReference>
<comment type="caution">
    <text evidence="8">The sequence shown here is derived from an EMBL/GenBank/DDBJ whole genome shotgun (WGS) entry which is preliminary data.</text>
</comment>
<dbReference type="PANTHER" id="PTHR17224:SF1">
    <property type="entry name" value="PEPTIDYL-TRNA HYDROLASE"/>
    <property type="match status" value="1"/>
</dbReference>
<dbReference type="Proteomes" id="UP000317894">
    <property type="component" value="Unassembled WGS sequence"/>
</dbReference>
<feature type="site" description="Discriminates between blocked and unblocked aminoacyl-tRNA" evidence="7">
    <location>
        <position position="9"/>
    </location>
</feature>
<dbReference type="NCBIfam" id="TIGR00447">
    <property type="entry name" value="pth"/>
    <property type="match status" value="1"/>
</dbReference>
<organism evidence="8 9">
    <name type="scientific">Glacieibacterium frigidum</name>
    <dbReference type="NCBI Taxonomy" id="2593303"/>
    <lineage>
        <taxon>Bacteria</taxon>
        <taxon>Pseudomonadati</taxon>
        <taxon>Pseudomonadota</taxon>
        <taxon>Alphaproteobacteria</taxon>
        <taxon>Sphingomonadales</taxon>
        <taxon>Sphingosinicellaceae</taxon>
        <taxon>Glacieibacterium</taxon>
    </lineage>
</organism>
<dbReference type="GO" id="GO:0005737">
    <property type="term" value="C:cytoplasm"/>
    <property type="evidence" value="ECO:0007669"/>
    <property type="project" value="UniProtKB-SubCell"/>
</dbReference>
<dbReference type="InterPro" id="IPR018171">
    <property type="entry name" value="Pept_tRNA_hydro_CS"/>
</dbReference>
<comment type="caution">
    <text evidence="7">Lacks conserved residue(s) required for the propagation of feature annotation.</text>
</comment>
<dbReference type="Gene3D" id="3.40.50.1470">
    <property type="entry name" value="Peptidyl-tRNA hydrolase"/>
    <property type="match status" value="1"/>
</dbReference>
<comment type="catalytic activity">
    <reaction evidence="7">
        <text>an N-acyl-L-alpha-aminoacyl-tRNA + H2O = an N-acyl-L-amino acid + a tRNA + H(+)</text>
        <dbReference type="Rhea" id="RHEA:54448"/>
        <dbReference type="Rhea" id="RHEA-COMP:10123"/>
        <dbReference type="Rhea" id="RHEA-COMP:13883"/>
        <dbReference type="ChEBI" id="CHEBI:15377"/>
        <dbReference type="ChEBI" id="CHEBI:15378"/>
        <dbReference type="ChEBI" id="CHEBI:59874"/>
        <dbReference type="ChEBI" id="CHEBI:78442"/>
        <dbReference type="ChEBI" id="CHEBI:138191"/>
        <dbReference type="EC" id="3.1.1.29"/>
    </reaction>
</comment>
<comment type="subunit">
    <text evidence="7">Monomer.</text>
</comment>
<gene>
    <name evidence="7" type="primary">pth</name>
    <name evidence="8" type="ORF">FMM06_09875</name>
</gene>
<evidence type="ECO:0000256" key="5">
    <source>
        <dbReference type="ARBA" id="ARBA00038063"/>
    </source>
</evidence>
<keyword evidence="2 7" id="KW-0820">tRNA-binding</keyword>
<evidence type="ECO:0000256" key="4">
    <source>
        <dbReference type="ARBA" id="ARBA00022884"/>
    </source>
</evidence>
<dbReference type="PANTHER" id="PTHR17224">
    <property type="entry name" value="PEPTIDYL-TRNA HYDROLASE"/>
    <property type="match status" value="1"/>
</dbReference>
<dbReference type="Pfam" id="PF01195">
    <property type="entry name" value="Pept_tRNA_hydro"/>
    <property type="match status" value="1"/>
</dbReference>
<dbReference type="EC" id="3.1.1.29" evidence="1 7"/>
<dbReference type="InterPro" id="IPR001328">
    <property type="entry name" value="Pept_tRNA_hydro"/>
</dbReference>
<dbReference type="GO" id="GO:0072344">
    <property type="term" value="P:rescue of stalled ribosome"/>
    <property type="evidence" value="ECO:0007669"/>
    <property type="project" value="UniProtKB-UniRule"/>
</dbReference>
<accession>A0A552U782</accession>
<dbReference type="GO" id="GO:0000049">
    <property type="term" value="F:tRNA binding"/>
    <property type="evidence" value="ECO:0007669"/>
    <property type="project" value="UniProtKB-UniRule"/>
</dbReference>
<keyword evidence="9" id="KW-1185">Reference proteome</keyword>
<feature type="binding site" evidence="7">
    <location>
        <position position="66"/>
    </location>
    <ligand>
        <name>tRNA</name>
        <dbReference type="ChEBI" id="CHEBI:17843"/>
    </ligand>
</feature>
<evidence type="ECO:0000256" key="1">
    <source>
        <dbReference type="ARBA" id="ARBA00013260"/>
    </source>
</evidence>